<evidence type="ECO:0000256" key="1">
    <source>
        <dbReference type="ARBA" id="ARBA00012528"/>
    </source>
</evidence>
<feature type="domain" description="GGDEF" evidence="5">
    <location>
        <begin position="439"/>
        <end position="561"/>
    </location>
</feature>
<keyword evidence="3" id="KW-0472">Membrane</keyword>
<evidence type="ECO:0000259" key="5">
    <source>
        <dbReference type="PROSITE" id="PS50887"/>
    </source>
</evidence>
<gene>
    <name evidence="6" type="ORF">RXV79_08135</name>
</gene>
<dbReference type="SMART" id="SM00267">
    <property type="entry name" value="GGDEF"/>
    <property type="match status" value="1"/>
</dbReference>
<dbReference type="Gene3D" id="3.30.70.270">
    <property type="match status" value="1"/>
</dbReference>
<feature type="transmembrane region" description="Helical" evidence="3">
    <location>
        <begin position="187"/>
        <end position="208"/>
    </location>
</feature>
<keyword evidence="6" id="KW-0548">Nucleotidyltransferase</keyword>
<evidence type="ECO:0000313" key="6">
    <source>
        <dbReference type="EMBL" id="WOB10022.1"/>
    </source>
</evidence>
<dbReference type="CDD" id="cd01949">
    <property type="entry name" value="GGDEF"/>
    <property type="match status" value="1"/>
</dbReference>
<dbReference type="InterPro" id="IPR011623">
    <property type="entry name" value="7TMR_DISM_rcpt_extracell_dom1"/>
</dbReference>
<protein>
    <recommendedName>
        <fullName evidence="1">diguanylate cyclase</fullName>
        <ecNumber evidence="1">2.7.7.65</ecNumber>
    </recommendedName>
</protein>
<sequence length="561" mass="61916">MSHPLRRALHELFIAFALLAAALFGTLAQAQPTPISLNADVEVEISSRGQLYLAQDDAPPASAKELPAWLAKHKQAERVSLFGGSYWFFATVQNDTLQTRWVVDPTGTLMERIEVRVYTEGKPVQSFTTGYNSSGAYMMHYGGNVELPPGAVAQVLLRIESRYFARYPSVYVASEAGYRKTVVAENVLTLCALGAMLVLALYNLFVYFGVRDRAMLYYALYLLVATPSWALTLHVGSDWLGWRGLGWHYVAFMLGAVFNTMFFLEFLRLKEHAPRLAWVARGNMYVTLAITPVCFISVAYAHLLATAVISVTLTTALVAGMIRLGQGFLPARYFLAAFFALLLPAILILPANFGLVPSVMRNIELFTLLGATTDAVLLAFALADKIRLLGREKDAYMAQLNDALTQASTDSLTGIGNRHAFDRTLTNMTHVPSDPTASQRVMLVMIDLDGLKRINDERGHAHGDSLLREFAQALSVVKEEGMTVFRLGGDEFAVLGERHQEDLVRHTLVVVERKLHEAGYPDAGISYGIAFGSEINSGSQLLMHADARMYLHKTAKRTQPA</sequence>
<feature type="chain" id="PRO_5045151852" description="diguanylate cyclase" evidence="4">
    <location>
        <begin position="31"/>
        <end position="561"/>
    </location>
</feature>
<evidence type="ECO:0000256" key="2">
    <source>
        <dbReference type="ARBA" id="ARBA00034247"/>
    </source>
</evidence>
<keyword evidence="6" id="KW-0808">Transferase</keyword>
<keyword evidence="3" id="KW-1133">Transmembrane helix</keyword>
<keyword evidence="3" id="KW-0812">Transmembrane</keyword>
<dbReference type="NCBIfam" id="TIGR00254">
    <property type="entry name" value="GGDEF"/>
    <property type="match status" value="1"/>
</dbReference>
<name>A0ABZ0CYI8_9BURK</name>
<proteinExistence type="predicted"/>
<dbReference type="InterPro" id="IPR029787">
    <property type="entry name" value="Nucleotide_cyclase"/>
</dbReference>
<dbReference type="PANTHER" id="PTHR45138:SF9">
    <property type="entry name" value="DIGUANYLATE CYCLASE DGCM-RELATED"/>
    <property type="match status" value="1"/>
</dbReference>
<keyword evidence="4" id="KW-0732">Signal</keyword>
<keyword evidence="7" id="KW-1185">Reference proteome</keyword>
<dbReference type="InterPro" id="IPR000160">
    <property type="entry name" value="GGDEF_dom"/>
</dbReference>
<dbReference type="RefSeq" id="WP_316702915.1">
    <property type="nucleotide sequence ID" value="NZ_CP136336.1"/>
</dbReference>
<dbReference type="Proteomes" id="UP001303946">
    <property type="component" value="Chromosome"/>
</dbReference>
<dbReference type="EC" id="2.7.7.65" evidence="1"/>
<dbReference type="Pfam" id="PF00990">
    <property type="entry name" value="GGDEF"/>
    <property type="match status" value="1"/>
</dbReference>
<dbReference type="PROSITE" id="PS50887">
    <property type="entry name" value="GGDEF"/>
    <property type="match status" value="1"/>
</dbReference>
<feature type="signal peptide" evidence="4">
    <location>
        <begin position="1"/>
        <end position="30"/>
    </location>
</feature>
<evidence type="ECO:0000256" key="4">
    <source>
        <dbReference type="SAM" id="SignalP"/>
    </source>
</evidence>
<feature type="transmembrane region" description="Helical" evidence="3">
    <location>
        <begin position="215"/>
        <end position="235"/>
    </location>
</feature>
<dbReference type="PANTHER" id="PTHR45138">
    <property type="entry name" value="REGULATORY COMPONENTS OF SENSORY TRANSDUCTION SYSTEM"/>
    <property type="match status" value="1"/>
</dbReference>
<comment type="catalytic activity">
    <reaction evidence="2">
        <text>2 GTP = 3',3'-c-di-GMP + 2 diphosphate</text>
        <dbReference type="Rhea" id="RHEA:24898"/>
        <dbReference type="ChEBI" id="CHEBI:33019"/>
        <dbReference type="ChEBI" id="CHEBI:37565"/>
        <dbReference type="ChEBI" id="CHEBI:58805"/>
        <dbReference type="EC" id="2.7.7.65"/>
    </reaction>
</comment>
<feature type="transmembrane region" description="Helical" evidence="3">
    <location>
        <begin position="365"/>
        <end position="383"/>
    </location>
</feature>
<feature type="transmembrane region" description="Helical" evidence="3">
    <location>
        <begin position="304"/>
        <end position="322"/>
    </location>
</feature>
<feature type="transmembrane region" description="Helical" evidence="3">
    <location>
        <begin position="247"/>
        <end position="266"/>
    </location>
</feature>
<evidence type="ECO:0000256" key="3">
    <source>
        <dbReference type="SAM" id="Phobius"/>
    </source>
</evidence>
<dbReference type="SUPFAM" id="SSF55073">
    <property type="entry name" value="Nucleotide cyclase"/>
    <property type="match status" value="1"/>
</dbReference>
<dbReference type="Pfam" id="PF07695">
    <property type="entry name" value="7TMR-DISM_7TM"/>
    <property type="match status" value="1"/>
</dbReference>
<organism evidence="6 7">
    <name type="scientific">Piscinibacter gummiphilus</name>
    <dbReference type="NCBI Taxonomy" id="946333"/>
    <lineage>
        <taxon>Bacteria</taxon>
        <taxon>Pseudomonadati</taxon>
        <taxon>Pseudomonadota</taxon>
        <taxon>Betaproteobacteria</taxon>
        <taxon>Burkholderiales</taxon>
        <taxon>Sphaerotilaceae</taxon>
        <taxon>Piscinibacter</taxon>
    </lineage>
</organism>
<accession>A0ABZ0CYI8</accession>
<reference evidence="6 7" key="1">
    <citation type="submission" date="2023-10" db="EMBL/GenBank/DDBJ databases">
        <title>Bacteria for the degradation of biodegradable plastic PBAT(Polybutylene adipate terephthalate).</title>
        <authorList>
            <person name="Weon H.-Y."/>
            <person name="Yeon J."/>
        </authorList>
    </citation>
    <scope>NUCLEOTIDE SEQUENCE [LARGE SCALE GENOMIC DNA]</scope>
    <source>
        <strain evidence="6 7">SBD 7-3</strain>
    </source>
</reference>
<dbReference type="EMBL" id="CP136336">
    <property type="protein sequence ID" value="WOB10022.1"/>
    <property type="molecule type" value="Genomic_DNA"/>
</dbReference>
<feature type="transmembrane region" description="Helical" evidence="3">
    <location>
        <begin position="334"/>
        <end position="353"/>
    </location>
</feature>
<dbReference type="GO" id="GO:0052621">
    <property type="term" value="F:diguanylate cyclase activity"/>
    <property type="evidence" value="ECO:0007669"/>
    <property type="project" value="UniProtKB-EC"/>
</dbReference>
<dbReference type="InterPro" id="IPR043128">
    <property type="entry name" value="Rev_trsase/Diguanyl_cyclase"/>
</dbReference>
<evidence type="ECO:0000313" key="7">
    <source>
        <dbReference type="Proteomes" id="UP001303946"/>
    </source>
</evidence>
<dbReference type="InterPro" id="IPR050469">
    <property type="entry name" value="Diguanylate_Cyclase"/>
</dbReference>